<name>A0AAU8MZQ8_9GAMM</name>
<protein>
    <submittedName>
        <fullName evidence="1">Uncharacterized protein</fullName>
    </submittedName>
</protein>
<dbReference type="EMBL" id="CP159925">
    <property type="protein sequence ID" value="XCO77166.1"/>
    <property type="molecule type" value="Genomic_DNA"/>
</dbReference>
<dbReference type="AlphaFoldDB" id="A0AAU8MZQ8"/>
<accession>A0AAU8MZQ8</accession>
<sequence>MSDVPVRVQGLIDAARQRSGMSRADVDQVEAAIVNSPYLALMLDRAVAIGRLDAIAISTKPNQAGSYDHKSRTILLSPETISNPQLTPLQQADTLAVTLAHESSHAIRSVVTLQALDRFAKTT</sequence>
<dbReference type="RefSeq" id="WP_363800516.1">
    <property type="nucleotide sequence ID" value="NZ_CP159925.1"/>
</dbReference>
<proteinExistence type="predicted"/>
<reference evidence="1" key="1">
    <citation type="submission" date="2024-06" db="EMBL/GenBank/DDBJ databases">
        <authorList>
            <person name="Li S."/>
        </authorList>
    </citation>
    <scope>NUCLEOTIDE SEQUENCE</scope>
    <source>
        <strain evidence="1">SR10</strain>
    </source>
</reference>
<gene>
    <name evidence="1" type="ORF">ABU614_10400</name>
</gene>
<organism evidence="1">
    <name type="scientific">Lysobacter firmicutimachus</name>
    <dbReference type="NCBI Taxonomy" id="1792846"/>
    <lineage>
        <taxon>Bacteria</taxon>
        <taxon>Pseudomonadati</taxon>
        <taxon>Pseudomonadota</taxon>
        <taxon>Gammaproteobacteria</taxon>
        <taxon>Lysobacterales</taxon>
        <taxon>Lysobacteraceae</taxon>
        <taxon>Lysobacter</taxon>
    </lineage>
</organism>
<evidence type="ECO:0000313" key="1">
    <source>
        <dbReference type="EMBL" id="XCO77166.1"/>
    </source>
</evidence>